<dbReference type="RefSeq" id="XP_019014305.1">
    <property type="nucleotide sequence ID" value="XM_019152167.1"/>
</dbReference>
<evidence type="ECO:0000313" key="2">
    <source>
        <dbReference type="EMBL" id="OCF53086.1"/>
    </source>
</evidence>
<dbReference type="KEGG" id="kpin:30168756"/>
<name>A0A1B9IC41_9TREE</name>
<feature type="compositionally biased region" description="Polar residues" evidence="1">
    <location>
        <begin position="41"/>
        <end position="65"/>
    </location>
</feature>
<evidence type="ECO:0000313" key="4">
    <source>
        <dbReference type="Proteomes" id="UP000094020"/>
    </source>
</evidence>
<protein>
    <submittedName>
        <fullName evidence="2">Uncharacterized protein</fullName>
    </submittedName>
</protein>
<feature type="region of interest" description="Disordered" evidence="1">
    <location>
        <begin position="1"/>
        <end position="78"/>
    </location>
</feature>
<feature type="compositionally biased region" description="Low complexity" evidence="1">
    <location>
        <begin position="29"/>
        <end position="40"/>
    </location>
</feature>
<sequence>MISDEVTHSQANSFEVEIPNTTAEENNASSSGDTSTTPSDNPFSVDQKTSGAGTEAQQSDENSASGAGIEAPKAEGKREYPAWQIGLLQAYENEHPYITDGGGS</sequence>
<dbReference type="EMBL" id="CP144519">
    <property type="protein sequence ID" value="WWC67032.1"/>
    <property type="molecule type" value="Genomic_DNA"/>
</dbReference>
<dbReference type="AlphaFoldDB" id="A0A1B9IC41"/>
<reference evidence="2" key="1">
    <citation type="submission" date="2013-07" db="EMBL/GenBank/DDBJ databases">
        <title>The Genome Sequence of Cryptococcus pinus CBS10737.</title>
        <authorList>
            <consortium name="The Broad Institute Genome Sequencing Platform"/>
            <person name="Cuomo C."/>
            <person name="Litvintseva A."/>
            <person name="Chen Y."/>
            <person name="Heitman J."/>
            <person name="Sun S."/>
            <person name="Springer D."/>
            <person name="Dromer F."/>
            <person name="Young S.K."/>
            <person name="Zeng Q."/>
            <person name="Gargeya S."/>
            <person name="Fitzgerald M."/>
            <person name="Abouelleil A."/>
            <person name="Alvarado L."/>
            <person name="Berlin A.M."/>
            <person name="Chapman S.B."/>
            <person name="Dewar J."/>
            <person name="Goldberg J."/>
            <person name="Griggs A."/>
            <person name="Gujja S."/>
            <person name="Hansen M."/>
            <person name="Howarth C."/>
            <person name="Imamovic A."/>
            <person name="Larimer J."/>
            <person name="McCowan C."/>
            <person name="Murphy C."/>
            <person name="Pearson M."/>
            <person name="Priest M."/>
            <person name="Roberts A."/>
            <person name="Saif S."/>
            <person name="Shea T."/>
            <person name="Sykes S."/>
            <person name="Wortman J."/>
            <person name="Nusbaum C."/>
            <person name="Birren B."/>
        </authorList>
    </citation>
    <scope>NUCLEOTIDE SEQUENCE [LARGE SCALE GENOMIC DNA]</scope>
    <source>
        <strain evidence="2">CBS 10737</strain>
    </source>
</reference>
<reference evidence="2" key="3">
    <citation type="submission" date="2016-07" db="EMBL/GenBank/DDBJ databases">
        <title>Evolution of pathogenesis and genome organization in the Tremellales.</title>
        <authorList>
            <person name="Cuomo C."/>
            <person name="Litvintseva A."/>
            <person name="Heitman J."/>
            <person name="Chen Y."/>
            <person name="Sun S."/>
            <person name="Springer D."/>
            <person name="Dromer F."/>
            <person name="Young S."/>
            <person name="Zeng Q."/>
            <person name="Chapman S."/>
            <person name="Gujja S."/>
            <person name="Saif S."/>
            <person name="Birren B."/>
        </authorList>
    </citation>
    <scope>NUCLEOTIDE SEQUENCE</scope>
    <source>
        <strain evidence="2">CBS 10737</strain>
    </source>
</reference>
<reference evidence="3" key="2">
    <citation type="submission" date="2013-07" db="EMBL/GenBank/DDBJ databases">
        <authorList>
            <consortium name="The Broad Institute Genome Sequencing Platform"/>
            <person name="Cuomo C."/>
            <person name="Litvintseva A."/>
            <person name="Chen Y."/>
            <person name="Heitman J."/>
            <person name="Sun S."/>
            <person name="Springer D."/>
            <person name="Dromer F."/>
            <person name="Young S.K."/>
            <person name="Zeng Q."/>
            <person name="Gargeya S."/>
            <person name="Fitzgerald M."/>
            <person name="Abouelleil A."/>
            <person name="Alvarado L."/>
            <person name="Berlin A.M."/>
            <person name="Chapman S.B."/>
            <person name="Dewar J."/>
            <person name="Goldberg J."/>
            <person name="Griggs A."/>
            <person name="Gujja S."/>
            <person name="Hansen M."/>
            <person name="Howarth C."/>
            <person name="Imamovic A."/>
            <person name="Larimer J."/>
            <person name="McCowan C."/>
            <person name="Murphy C."/>
            <person name="Pearson M."/>
            <person name="Priest M."/>
            <person name="Roberts A."/>
            <person name="Saif S."/>
            <person name="Shea T."/>
            <person name="Sykes S."/>
            <person name="Wortman J."/>
            <person name="Nusbaum C."/>
            <person name="Birren B."/>
        </authorList>
    </citation>
    <scope>NUCLEOTIDE SEQUENCE</scope>
    <source>
        <strain evidence="3">CBS 10737</strain>
    </source>
</reference>
<dbReference type="EMBL" id="KI894007">
    <property type="protein sequence ID" value="OCF53086.1"/>
    <property type="molecule type" value="Genomic_DNA"/>
</dbReference>
<organism evidence="2">
    <name type="scientific">Kwoniella pini CBS 10737</name>
    <dbReference type="NCBI Taxonomy" id="1296096"/>
    <lineage>
        <taxon>Eukaryota</taxon>
        <taxon>Fungi</taxon>
        <taxon>Dikarya</taxon>
        <taxon>Basidiomycota</taxon>
        <taxon>Agaricomycotina</taxon>
        <taxon>Tremellomycetes</taxon>
        <taxon>Tremellales</taxon>
        <taxon>Cryptococcaceae</taxon>
        <taxon>Kwoniella</taxon>
    </lineage>
</organism>
<proteinExistence type="predicted"/>
<reference evidence="3" key="4">
    <citation type="submission" date="2024-02" db="EMBL/GenBank/DDBJ databases">
        <title>Comparative genomics of Cryptococcus and Kwoniella reveals pathogenesis evolution and contrasting modes of karyotype evolution via chromosome fusion or intercentromeric recombination.</title>
        <authorList>
            <person name="Coelho M.A."/>
            <person name="David-Palma M."/>
            <person name="Shea T."/>
            <person name="Bowers K."/>
            <person name="McGinley-Smith S."/>
            <person name="Mohammad A.W."/>
            <person name="Gnirke A."/>
            <person name="Yurkov A.M."/>
            <person name="Nowrousian M."/>
            <person name="Sun S."/>
            <person name="Cuomo C.A."/>
            <person name="Heitman J."/>
        </authorList>
    </citation>
    <scope>NUCLEOTIDE SEQUENCE</scope>
    <source>
        <strain evidence="3">CBS 10737</strain>
    </source>
</reference>
<evidence type="ECO:0000313" key="3">
    <source>
        <dbReference type="EMBL" id="WWC67032.1"/>
    </source>
</evidence>
<accession>A0A1B9IC41</accession>
<keyword evidence="4" id="KW-1185">Reference proteome</keyword>
<gene>
    <name evidence="2" type="ORF">I206_00387</name>
    <name evidence="3" type="ORF">I206_100939</name>
</gene>
<dbReference type="Proteomes" id="UP000094020">
    <property type="component" value="Chromosome 1"/>
</dbReference>
<dbReference type="GeneID" id="30168756"/>
<feature type="compositionally biased region" description="Polar residues" evidence="1">
    <location>
        <begin position="8"/>
        <end position="28"/>
    </location>
</feature>
<evidence type="ECO:0000256" key="1">
    <source>
        <dbReference type="SAM" id="MobiDB-lite"/>
    </source>
</evidence>